<dbReference type="EMBL" id="DABHBG010000052">
    <property type="protein sequence ID" value="HAJ1192961.1"/>
    <property type="molecule type" value="Genomic_DNA"/>
</dbReference>
<evidence type="ECO:0000313" key="1">
    <source>
        <dbReference type="EMBL" id="HAJ1192961.1"/>
    </source>
</evidence>
<reference evidence="1" key="1">
    <citation type="journal article" date="2018" name="Genome Biol.">
        <title>SKESA: strategic k-mer extension for scrupulous assemblies.</title>
        <authorList>
            <person name="Souvorov A."/>
            <person name="Agarwala R."/>
            <person name="Lipman D.J."/>
        </authorList>
    </citation>
    <scope>NUCLEOTIDE SEQUENCE</scope>
    <source>
        <strain evidence="1">EC00677</strain>
    </source>
</reference>
<dbReference type="GO" id="GO:0016746">
    <property type="term" value="F:acyltransferase activity"/>
    <property type="evidence" value="ECO:0007669"/>
    <property type="project" value="UniProtKB-KW"/>
</dbReference>
<dbReference type="AlphaFoldDB" id="A0A7A6ZY35"/>
<protein>
    <submittedName>
        <fullName evidence="1">Hemolysin-activating lysine-acyltransferase HlyC</fullName>
    </submittedName>
</protein>
<gene>
    <name evidence="1" type="ORF">HL629_25155</name>
</gene>
<feature type="non-terminal residue" evidence="1">
    <location>
        <position position="21"/>
    </location>
</feature>
<name>A0A7A6ZY35_ECOLX</name>
<keyword evidence="1" id="KW-0808">Transferase</keyword>
<accession>A0A7A6ZY35</accession>
<keyword evidence="1" id="KW-0012">Acyltransferase</keyword>
<comment type="caution">
    <text evidence="1">The sequence shown here is derived from an EMBL/GenBank/DDBJ whole genome shotgun (WGS) entry which is preliminary data.</text>
</comment>
<reference evidence="1" key="2">
    <citation type="submission" date="2019-09" db="EMBL/GenBank/DDBJ databases">
        <authorList>
            <consortium name="NCBI Pathogen Detection Project"/>
        </authorList>
    </citation>
    <scope>NUCLEOTIDE SEQUENCE</scope>
    <source>
        <strain evidence="1">EC00677</strain>
    </source>
</reference>
<sequence>MNRNNPLEVLGHVSWLWASSP</sequence>
<proteinExistence type="predicted"/>
<organism evidence="1">
    <name type="scientific">Escherichia coli</name>
    <dbReference type="NCBI Taxonomy" id="562"/>
    <lineage>
        <taxon>Bacteria</taxon>
        <taxon>Pseudomonadati</taxon>
        <taxon>Pseudomonadota</taxon>
        <taxon>Gammaproteobacteria</taxon>
        <taxon>Enterobacterales</taxon>
        <taxon>Enterobacteriaceae</taxon>
        <taxon>Escherichia</taxon>
    </lineage>
</organism>